<accession>A0A4R8DSY6</accession>
<proteinExistence type="predicted"/>
<feature type="compositionally biased region" description="Basic residues" evidence="1">
    <location>
        <begin position="311"/>
        <end position="321"/>
    </location>
</feature>
<evidence type="ECO:0000313" key="3">
    <source>
        <dbReference type="Proteomes" id="UP000294498"/>
    </source>
</evidence>
<comment type="caution">
    <text evidence="2">The sequence shown here is derived from an EMBL/GenBank/DDBJ whole genome shotgun (WGS) entry which is preliminary data.</text>
</comment>
<keyword evidence="3" id="KW-1185">Reference proteome</keyword>
<dbReference type="OrthoDB" id="6372253at2"/>
<organism evidence="2 3">
    <name type="scientific">Dinghuibacter silviterrae</name>
    <dbReference type="NCBI Taxonomy" id="1539049"/>
    <lineage>
        <taxon>Bacteria</taxon>
        <taxon>Pseudomonadati</taxon>
        <taxon>Bacteroidota</taxon>
        <taxon>Chitinophagia</taxon>
        <taxon>Chitinophagales</taxon>
        <taxon>Chitinophagaceae</taxon>
        <taxon>Dinghuibacter</taxon>
    </lineage>
</organism>
<gene>
    <name evidence="2" type="ORF">EDB95_1542</name>
</gene>
<dbReference type="RefSeq" id="WP_133992259.1">
    <property type="nucleotide sequence ID" value="NZ_SODV01000001.1"/>
</dbReference>
<feature type="region of interest" description="Disordered" evidence="1">
    <location>
        <begin position="302"/>
        <end position="321"/>
    </location>
</feature>
<reference evidence="2 3" key="1">
    <citation type="submission" date="2019-03" db="EMBL/GenBank/DDBJ databases">
        <title>Genomic Encyclopedia of Type Strains, Phase IV (KMG-IV): sequencing the most valuable type-strain genomes for metagenomic binning, comparative biology and taxonomic classification.</title>
        <authorList>
            <person name="Goeker M."/>
        </authorList>
    </citation>
    <scope>NUCLEOTIDE SEQUENCE [LARGE SCALE GENOMIC DNA]</scope>
    <source>
        <strain evidence="2 3">DSM 100059</strain>
    </source>
</reference>
<sequence length="321" mass="37370">MTNEKVDHLVEQLEEVGFIWPGMYDNLQKSINEGNYVIRLNDRRRYGDDEMFYGLTIIKDPKTHDFSPYEYVAILLRTHPVPHGTYEGLETALLEQRMKDINWNDYERITHLAGGKNTISILEDIRKLTTSSDPGAQDIAKRLQLRYWLNTPIEQRYPIPHYYDEYAARQLFTLSNSFSDIHTRDAYNLMCNRSVMKFELTGNRIIPYWVVLENGKLINYPDFFLDFKSLPIKELQNDSTGPSVIHGLIRGERMVVHLVGIEADTAYIEADPRNQTFAIYDKNLVRLDEAFPGLEQLKARPANALPDRRKIQPRKGNGHHQ</sequence>
<protein>
    <submittedName>
        <fullName evidence="2">Uncharacterized protein</fullName>
    </submittedName>
</protein>
<dbReference type="Proteomes" id="UP000294498">
    <property type="component" value="Unassembled WGS sequence"/>
</dbReference>
<evidence type="ECO:0000256" key="1">
    <source>
        <dbReference type="SAM" id="MobiDB-lite"/>
    </source>
</evidence>
<dbReference type="AlphaFoldDB" id="A0A4R8DSY6"/>
<name>A0A4R8DSY6_9BACT</name>
<evidence type="ECO:0000313" key="2">
    <source>
        <dbReference type="EMBL" id="TDX00517.1"/>
    </source>
</evidence>
<dbReference type="EMBL" id="SODV01000001">
    <property type="protein sequence ID" value="TDX00517.1"/>
    <property type="molecule type" value="Genomic_DNA"/>
</dbReference>